<organism evidence="4 5">
    <name type="scientific">Lawsonella clevelandensis</name>
    <dbReference type="NCBI Taxonomy" id="1528099"/>
    <lineage>
        <taxon>Bacteria</taxon>
        <taxon>Bacillati</taxon>
        <taxon>Actinomycetota</taxon>
        <taxon>Actinomycetes</taxon>
        <taxon>Mycobacteriales</taxon>
        <taxon>Lawsonellaceae</taxon>
        <taxon>Lawsonella</taxon>
    </lineage>
</organism>
<protein>
    <recommendedName>
        <fullName evidence="3">DUF732 domain-containing protein</fullName>
    </recommendedName>
</protein>
<evidence type="ECO:0000313" key="4">
    <source>
        <dbReference type="EMBL" id="ALE18900.1"/>
    </source>
</evidence>
<feature type="transmembrane region" description="Helical" evidence="2">
    <location>
        <begin position="133"/>
        <end position="153"/>
    </location>
</feature>
<evidence type="ECO:0000256" key="2">
    <source>
        <dbReference type="SAM" id="Phobius"/>
    </source>
</evidence>
<dbReference type="Pfam" id="PF05305">
    <property type="entry name" value="DUF732"/>
    <property type="match status" value="1"/>
</dbReference>
<sequence>MSISNLDGKQASATFDSHTNTVTLTHEDPRKNQGQPVEIPVGALRSVAWQRAPQEGKEKPGTVVFTFRNVPQDLPKQMQVGRVEAATTRTNVEFVQELQEAIAHTRPDEMWQQPVDMETFAQLQQRRVWGKTLLTVLLVAVVTAALALGVRAWRDNHGGASNQAGDALASMSEEQKAPLFHNYLVTVGIKGTQADEVAAAKSVCRQFDKGYSFDQIAMALLLVDNGMTAEQKGQFIGVSVSWWCPQHQVALHAGVSEK</sequence>
<dbReference type="RefSeq" id="WP_053961857.1">
    <property type="nucleotide sequence ID" value="NZ_CAMJVL010000049.1"/>
</dbReference>
<feature type="compositionally biased region" description="Polar residues" evidence="1">
    <location>
        <begin position="1"/>
        <end position="24"/>
    </location>
</feature>
<evidence type="ECO:0000313" key="5">
    <source>
        <dbReference type="Proteomes" id="UP000068137"/>
    </source>
</evidence>
<feature type="region of interest" description="Disordered" evidence="1">
    <location>
        <begin position="1"/>
        <end position="36"/>
    </location>
</feature>
<proteinExistence type="predicted"/>
<dbReference type="InterPro" id="IPR007969">
    <property type="entry name" value="DUF732"/>
</dbReference>
<keyword evidence="2" id="KW-1133">Transmembrane helix</keyword>
<accession>A0A0M3TBH7</accession>
<evidence type="ECO:0000256" key="1">
    <source>
        <dbReference type="SAM" id="MobiDB-lite"/>
    </source>
</evidence>
<reference evidence="4 5" key="1">
    <citation type="journal article" date="2015" name="Genome Announc.">
        <title>Complete Genome Sequences for Two Strains of a Novel Fastidious, Partially Acid-Fast, Gram-Positive Corynebacterineae Bacterium, Derived from Human Clinical Samples.</title>
        <authorList>
            <person name="Nicholson A.C."/>
            <person name="Bell M."/>
            <person name="Humrighouse B.W."/>
            <person name="McQuiston J.R."/>
        </authorList>
    </citation>
    <scope>NUCLEOTIDE SEQUENCE [LARGE SCALE GENOMIC DNA]</scope>
    <source>
        <strain evidence="4 5">X1698</strain>
    </source>
</reference>
<dbReference type="AlphaFoldDB" id="A0A0M3TBH7"/>
<name>A0A0M3TBH7_9ACTN</name>
<evidence type="ECO:0000259" key="3">
    <source>
        <dbReference type="Pfam" id="PF05305"/>
    </source>
</evidence>
<keyword evidence="2" id="KW-0472">Membrane</keyword>
<keyword evidence="2" id="KW-0812">Transmembrane</keyword>
<dbReference type="EMBL" id="CP012390">
    <property type="protein sequence ID" value="ALE18900.1"/>
    <property type="molecule type" value="Genomic_DNA"/>
</dbReference>
<dbReference type="OrthoDB" id="4485728at2"/>
<dbReference type="Proteomes" id="UP000068137">
    <property type="component" value="Chromosome"/>
</dbReference>
<gene>
    <name evidence="4" type="ORF">AL705_03685</name>
</gene>
<feature type="domain" description="DUF732" evidence="3">
    <location>
        <begin position="180"/>
        <end position="246"/>
    </location>
</feature>
<dbReference type="KEGG" id="cbq:AL705_03685"/>